<proteinExistence type="predicted"/>
<keyword evidence="2" id="KW-1185">Reference proteome</keyword>
<name>A0A078KWM1_9GAMM</name>
<dbReference type="Proteomes" id="UP000044071">
    <property type="component" value="Unassembled WGS sequence"/>
</dbReference>
<dbReference type="eggNOG" id="ENOG5031T4Z">
    <property type="taxonomic scope" value="Bacteria"/>
</dbReference>
<dbReference type="AlphaFoldDB" id="A0A078KWM1"/>
<organism evidence="1 2">
    <name type="scientific">Legionella massiliensis</name>
    <dbReference type="NCBI Taxonomy" id="1034943"/>
    <lineage>
        <taxon>Bacteria</taxon>
        <taxon>Pseudomonadati</taxon>
        <taxon>Pseudomonadota</taxon>
        <taxon>Gammaproteobacteria</taxon>
        <taxon>Legionellales</taxon>
        <taxon>Legionellaceae</taxon>
        <taxon>Legionella</taxon>
    </lineage>
</organism>
<accession>A0A078KWM1</accession>
<gene>
    <name evidence="1" type="ORF">BN59_01664</name>
</gene>
<reference evidence="1 2" key="1">
    <citation type="submission" date="2014-06" db="EMBL/GenBank/DDBJ databases">
        <authorList>
            <person name="Urmite Genomes Urmite Genomes"/>
        </authorList>
    </citation>
    <scope>NUCLEOTIDE SEQUENCE [LARGE SCALE GENOMIC DNA]</scope>
</reference>
<evidence type="ECO:0000313" key="2">
    <source>
        <dbReference type="Proteomes" id="UP000044071"/>
    </source>
</evidence>
<protein>
    <submittedName>
        <fullName evidence="1">Uncharacterized protein</fullName>
    </submittedName>
</protein>
<dbReference type="OrthoDB" id="5652297at2"/>
<sequence>MHFKEWCLSVYGISTITEGKVIDRVFLPAIPKNRPYLDILMQSYGGYITTHEGVEGLSITKESYNNVLLQLKFQFQHINQGYFDAKAFEIYINHYFARLGFNAPAQTQFRTPPNIHLRVVNESHKQYLLQNFAHMGAKKSYDPISKAESVEVSSSLLSHLLACYYRSSSAPKGSLKMLQAQKTRLEKLLQQMRKHSMSKSLDLAKNLALDYDNTGRIMDVEYCSAYALSLRTYAELHRYAMPKEDYDLFYAVAARLSAYDRDGNLLQSLKSNIIFMDYVKTDVYQKYLIEHSLPRGTPIAELPEDIRSKIYAAINQNAEDLLYGNPDSNLDGKATFSAARFLPDDKGNSDTDEVILDSGGMATHMSNFRLIKVGVLENGEQANPLEIPHHYEYFKVENNLGANCHTIDSTAKTCWGTYVTRIIPCTYSDDRGFEHMPINPYSDPGEYQKVMESTLKMLISTEHQLKFYRRNGDHTLSSRRSDPQSKEGVEWRRLFHANQVLSGIPYRKPLQYLTQNAFNPLMKQVSQVQNERGYFQEGGSCPIFSLKCLVDSILGHERTTLHLNFMQENDAGGYISALSNKIAQLDQKIKDFSPLKIIGTLDVIEHRFEAFKAYLVDQGIRNYSSIPFSVDSNKAEFILATPLLKKCWQEFAKTLSEPKVSPQVASNSNSFFALPEGHPKIKILPRIAIAAERLSTPVGSYS</sequence>
<dbReference type="RefSeq" id="WP_043873926.1">
    <property type="nucleotide sequence ID" value="NZ_CCVW01000002.1"/>
</dbReference>
<evidence type="ECO:0000313" key="1">
    <source>
        <dbReference type="EMBL" id="CDZ77381.1"/>
    </source>
</evidence>
<dbReference type="EMBL" id="CCSB01000002">
    <property type="protein sequence ID" value="CDZ77381.1"/>
    <property type="molecule type" value="Genomic_DNA"/>
</dbReference>